<dbReference type="InterPro" id="IPR027417">
    <property type="entry name" value="P-loop_NTPase"/>
</dbReference>
<dbReference type="Pfam" id="PF18319">
    <property type="entry name" value="Zn_ribbon_PriA"/>
    <property type="match status" value="1"/>
</dbReference>
<dbReference type="AlphaFoldDB" id="A0AA48I3D8"/>
<dbReference type="Pfam" id="PF17764">
    <property type="entry name" value="PriA_3primeBD"/>
    <property type="match status" value="1"/>
</dbReference>
<evidence type="ECO:0000256" key="11">
    <source>
        <dbReference type="ARBA" id="ARBA00048988"/>
    </source>
</evidence>
<keyword evidence="8 12" id="KW-0067">ATP-binding</keyword>
<dbReference type="KEGG" id="ips:CfP315_0799"/>
<sequence>MKKIKIAKVAVKGTKFNFDCLYSYIVPEHFSDTICEGYRVKIPFGRNNSIRFGLVFSIDFEENTGNFKEIRELVDVNQILDLNLLDMATWLAKKYFCTSYEVFDFIVPNVIKRMKADLIPSRINKLEKVEFIKQIFLNKYQELVFLDLIDWYKNQDKPSLFFGITGSGKTFVLLKICEFVLRNNKNIIFMVPEISLIEQTVNIFKEYFGGNEDVICVLHSGMSGSKRKKEWCNIKSGKARIVIGTRSAVFAPLDNLGIIIMDEEHEIVYKSETTPRYHAREVAYFRCKNENAKLLLVSATPSLESFYFAKTGKYFLCSLDKRFGKAVLPKIKIINMEKNKFKDVLLSEELCEKIKKKFQKGEQTILLLNRRGFHTFVKCVACNEVLFCKNCNISLNYHKKIDKLKCHYCSTIYPKPKSCPKCEKDKLCFFGSGTQKIEYEINNLMPELKISRVDSDNINKDNNYKKIFEEFRKKKYDLMIGTRMIAKGLNFENVTLVGVLSADQSLYDWDFRSYEHTFSLISQVSGRCGRGEKPGEVIIQTFMENHPVINFASKQKYEFFYENEIKIRKSLLYPPFSDICLIGFYGENKEKANFACKFFYNILKEEIKSSEKIPVRILSPSPAVLEKAFNKFRFKIIIKCKNSKKFRNILKKTLIKYEINEIVKRLKGSVFMFVDMNPMVVF</sequence>
<protein>
    <recommendedName>
        <fullName evidence="12">Replication restart protein PriA</fullName>
    </recommendedName>
    <alternativeName>
        <fullName evidence="12">ATP-dependent DNA helicase PriA</fullName>
        <ecNumber evidence="12">5.6.2.4</ecNumber>
    </alternativeName>
    <alternativeName>
        <fullName evidence="12">DNA 3'-5' helicase PriA</fullName>
    </alternativeName>
</protein>
<dbReference type="NCBIfam" id="TIGR00595">
    <property type="entry name" value="priA"/>
    <property type="match status" value="1"/>
</dbReference>
<dbReference type="GO" id="GO:1990077">
    <property type="term" value="C:primosome complex"/>
    <property type="evidence" value="ECO:0007669"/>
    <property type="project" value="UniProtKB-UniRule"/>
</dbReference>
<evidence type="ECO:0000259" key="14">
    <source>
        <dbReference type="PROSITE" id="PS51194"/>
    </source>
</evidence>
<keyword evidence="6 12" id="KW-0347">Helicase</keyword>
<organism evidence="15">
    <name type="scientific">Candidatus Improbicoccus pseudotrichonymphae</name>
    <dbReference type="NCBI Taxonomy" id="3033792"/>
    <lineage>
        <taxon>Bacteria</taxon>
        <taxon>Bacillati</taxon>
        <taxon>Bacillota</taxon>
        <taxon>Clostridia</taxon>
        <taxon>Candidatus Improbicoccus</taxon>
    </lineage>
</organism>
<dbReference type="Gene3D" id="3.40.1440.60">
    <property type="entry name" value="PriA, 3(prime) DNA-binding domain"/>
    <property type="match status" value="1"/>
</dbReference>
<evidence type="ECO:0000256" key="12">
    <source>
        <dbReference type="HAMAP-Rule" id="MF_00983"/>
    </source>
</evidence>
<keyword evidence="4 12" id="KW-0547">Nucleotide-binding</keyword>
<dbReference type="HAMAP" id="MF_00983">
    <property type="entry name" value="PriA"/>
    <property type="match status" value="1"/>
</dbReference>
<reference evidence="15" key="1">
    <citation type="journal article" date="2023" name="ISME J.">
        <title>Emergence of putative energy parasites within Clostridia revealed by genome analysis of a novel endosymbiotic clade.</title>
        <authorList>
            <person name="Takahashi K."/>
            <person name="Kuwahara H."/>
            <person name="Horikawa Y."/>
            <person name="Izawa K."/>
            <person name="Kato D."/>
            <person name="Inagaki T."/>
            <person name="Yuki M."/>
            <person name="Ohkuma M."/>
            <person name="Hongoh Y."/>
        </authorList>
    </citation>
    <scope>NUCLEOTIDE SEQUENCE</scope>
    <source>
        <strain evidence="15">CfP3-15</strain>
    </source>
</reference>
<dbReference type="InterPro" id="IPR040498">
    <property type="entry name" value="PriA_CRR"/>
</dbReference>
<keyword evidence="10 12" id="KW-0413">Isomerase</keyword>
<dbReference type="GO" id="GO:0043138">
    <property type="term" value="F:3'-5' DNA helicase activity"/>
    <property type="evidence" value="ECO:0007669"/>
    <property type="project" value="UniProtKB-EC"/>
</dbReference>
<dbReference type="PANTHER" id="PTHR30580">
    <property type="entry name" value="PRIMOSOMAL PROTEIN N"/>
    <property type="match status" value="1"/>
</dbReference>
<feature type="domain" description="Helicase ATP-binding" evidence="13">
    <location>
        <begin position="150"/>
        <end position="319"/>
    </location>
</feature>
<dbReference type="Pfam" id="PF18074">
    <property type="entry name" value="PriA_C"/>
    <property type="match status" value="1"/>
</dbReference>
<evidence type="ECO:0000256" key="10">
    <source>
        <dbReference type="ARBA" id="ARBA00023235"/>
    </source>
</evidence>
<comment type="subunit">
    <text evidence="12">Component of the replication restart primosome.</text>
</comment>
<feature type="binding site" evidence="12">
    <location>
        <position position="379"/>
    </location>
    <ligand>
        <name>Zn(2+)</name>
        <dbReference type="ChEBI" id="CHEBI:29105"/>
        <label>1</label>
    </ligand>
</feature>
<dbReference type="PROSITE" id="PS51192">
    <property type="entry name" value="HELICASE_ATP_BIND_1"/>
    <property type="match status" value="1"/>
</dbReference>
<dbReference type="EC" id="5.6.2.4" evidence="12"/>
<feature type="binding site" evidence="12">
    <location>
        <position position="409"/>
    </location>
    <ligand>
        <name>Zn(2+)</name>
        <dbReference type="ChEBI" id="CHEBI:29105"/>
        <label>2</label>
    </ligand>
</feature>
<dbReference type="GO" id="GO:0006269">
    <property type="term" value="P:DNA replication, synthesis of primer"/>
    <property type="evidence" value="ECO:0007669"/>
    <property type="project" value="UniProtKB-KW"/>
</dbReference>
<dbReference type="GO" id="GO:0003677">
    <property type="term" value="F:DNA binding"/>
    <property type="evidence" value="ECO:0007669"/>
    <property type="project" value="UniProtKB-UniRule"/>
</dbReference>
<dbReference type="SMART" id="SM00490">
    <property type="entry name" value="HELICc"/>
    <property type="match status" value="1"/>
</dbReference>
<evidence type="ECO:0000256" key="1">
    <source>
        <dbReference type="ARBA" id="ARBA00022515"/>
    </source>
</evidence>
<evidence type="ECO:0000256" key="9">
    <source>
        <dbReference type="ARBA" id="ARBA00023125"/>
    </source>
</evidence>
<keyword evidence="2 12" id="KW-0235">DNA replication</keyword>
<feature type="binding site" evidence="12">
    <location>
        <position position="422"/>
    </location>
    <ligand>
        <name>Zn(2+)</name>
        <dbReference type="ChEBI" id="CHEBI:29105"/>
        <label>1</label>
    </ligand>
</feature>
<proteinExistence type="inferred from homology"/>
<feature type="binding site" evidence="12">
    <location>
        <position position="391"/>
    </location>
    <ligand>
        <name>Zn(2+)</name>
        <dbReference type="ChEBI" id="CHEBI:29105"/>
        <label>2</label>
    </ligand>
</feature>
<dbReference type="PROSITE" id="PS51194">
    <property type="entry name" value="HELICASE_CTER"/>
    <property type="match status" value="1"/>
</dbReference>
<feature type="binding site" evidence="12">
    <location>
        <position position="388"/>
    </location>
    <ligand>
        <name>Zn(2+)</name>
        <dbReference type="ChEBI" id="CHEBI:29105"/>
        <label>2</label>
    </ligand>
</feature>
<gene>
    <name evidence="12" type="primary">priA</name>
    <name evidence="15" type="ORF">CfP315_0799</name>
</gene>
<evidence type="ECO:0000256" key="2">
    <source>
        <dbReference type="ARBA" id="ARBA00022705"/>
    </source>
</evidence>
<dbReference type="GO" id="GO:0006310">
    <property type="term" value="P:DNA recombination"/>
    <property type="evidence" value="ECO:0007669"/>
    <property type="project" value="InterPro"/>
</dbReference>
<evidence type="ECO:0000256" key="5">
    <source>
        <dbReference type="ARBA" id="ARBA00022801"/>
    </source>
</evidence>
<name>A0AA48I3D8_9FIRM</name>
<comment type="catalytic activity">
    <reaction evidence="12">
        <text>Couples ATP hydrolysis with the unwinding of duplex DNA by translocating in the 3'-5' direction.</text>
        <dbReference type="EC" id="5.6.2.4"/>
    </reaction>
</comment>
<comment type="catalytic activity">
    <reaction evidence="11 12">
        <text>ATP + H2O = ADP + phosphate + H(+)</text>
        <dbReference type="Rhea" id="RHEA:13065"/>
        <dbReference type="ChEBI" id="CHEBI:15377"/>
        <dbReference type="ChEBI" id="CHEBI:15378"/>
        <dbReference type="ChEBI" id="CHEBI:30616"/>
        <dbReference type="ChEBI" id="CHEBI:43474"/>
        <dbReference type="ChEBI" id="CHEBI:456216"/>
        <dbReference type="EC" id="5.6.2.4"/>
    </reaction>
</comment>
<dbReference type="FunFam" id="3.40.50.300:FF:000489">
    <property type="entry name" value="Primosome assembly protein PriA"/>
    <property type="match status" value="1"/>
</dbReference>
<evidence type="ECO:0000256" key="7">
    <source>
        <dbReference type="ARBA" id="ARBA00022833"/>
    </source>
</evidence>
<feature type="domain" description="Helicase C-terminal" evidence="14">
    <location>
        <begin position="414"/>
        <end position="567"/>
    </location>
</feature>
<comment type="cofactor">
    <cofactor evidence="12">
        <name>Zn(2+)</name>
        <dbReference type="ChEBI" id="CHEBI:29105"/>
    </cofactor>
    <text evidence="12">Binds 2 zinc ions per subunit.</text>
</comment>
<dbReference type="GO" id="GO:0008270">
    <property type="term" value="F:zinc ion binding"/>
    <property type="evidence" value="ECO:0007669"/>
    <property type="project" value="UniProtKB-UniRule"/>
</dbReference>
<dbReference type="InterPro" id="IPR005259">
    <property type="entry name" value="PriA"/>
</dbReference>
<evidence type="ECO:0000256" key="6">
    <source>
        <dbReference type="ARBA" id="ARBA00022806"/>
    </source>
</evidence>
<dbReference type="PANTHER" id="PTHR30580:SF0">
    <property type="entry name" value="PRIMOSOMAL PROTEIN N"/>
    <property type="match status" value="1"/>
</dbReference>
<keyword evidence="5 12" id="KW-0378">Hydrolase</keyword>
<evidence type="ECO:0000256" key="8">
    <source>
        <dbReference type="ARBA" id="ARBA00022840"/>
    </source>
</evidence>
<dbReference type="InterPro" id="IPR041222">
    <property type="entry name" value="PriA_3primeBD"/>
</dbReference>
<feature type="binding site" evidence="12">
    <location>
        <position position="382"/>
    </location>
    <ligand>
        <name>Zn(2+)</name>
        <dbReference type="ChEBI" id="CHEBI:29105"/>
        <label>1</label>
    </ligand>
</feature>
<dbReference type="Pfam" id="PF00271">
    <property type="entry name" value="Helicase_C"/>
    <property type="match status" value="1"/>
</dbReference>
<comment type="function">
    <text evidence="12">Initiates the restart of stalled replication forks, which reloads the replicative helicase on sites other than the origin of replication. Recognizes and binds to abandoned replication forks and remodels them to uncover a helicase loading site. Promotes assembly of the primosome at these replication forks.</text>
</comment>
<evidence type="ECO:0000256" key="4">
    <source>
        <dbReference type="ARBA" id="ARBA00022741"/>
    </source>
</evidence>
<dbReference type="InterPro" id="IPR014001">
    <property type="entry name" value="Helicase_ATP-bd"/>
</dbReference>
<dbReference type="InterPro" id="IPR006935">
    <property type="entry name" value="Helicase/UvrB_N"/>
</dbReference>
<evidence type="ECO:0000313" key="15">
    <source>
        <dbReference type="EMBL" id="BED92197.1"/>
    </source>
</evidence>
<accession>A0AA48I3D8</accession>
<dbReference type="Pfam" id="PF04851">
    <property type="entry name" value="ResIII"/>
    <property type="match status" value="1"/>
</dbReference>
<comment type="similarity">
    <text evidence="12">Belongs to the helicase family. PriA subfamily.</text>
</comment>
<dbReference type="SMART" id="SM00487">
    <property type="entry name" value="DEXDc"/>
    <property type="match status" value="1"/>
</dbReference>
<dbReference type="InterPro" id="IPR041236">
    <property type="entry name" value="PriA_C"/>
</dbReference>
<dbReference type="Gene3D" id="3.40.50.300">
    <property type="entry name" value="P-loop containing nucleotide triphosphate hydrolases"/>
    <property type="match status" value="2"/>
</dbReference>
<dbReference type="Proteomes" id="UP001337580">
    <property type="component" value="Chromosome"/>
</dbReference>
<dbReference type="EMBL" id="AP027924">
    <property type="protein sequence ID" value="BED92197.1"/>
    <property type="molecule type" value="Genomic_DNA"/>
</dbReference>
<dbReference type="InterPro" id="IPR042115">
    <property type="entry name" value="PriA_3primeBD_sf"/>
</dbReference>
<dbReference type="InterPro" id="IPR001650">
    <property type="entry name" value="Helicase_C-like"/>
</dbReference>
<dbReference type="GO" id="GO:0005524">
    <property type="term" value="F:ATP binding"/>
    <property type="evidence" value="ECO:0007669"/>
    <property type="project" value="UniProtKB-UniRule"/>
</dbReference>
<keyword evidence="7 12" id="KW-0862">Zinc</keyword>
<dbReference type="GO" id="GO:0006270">
    <property type="term" value="P:DNA replication initiation"/>
    <property type="evidence" value="ECO:0007669"/>
    <property type="project" value="TreeGrafter"/>
</dbReference>
<feature type="binding site" evidence="12">
    <location>
        <position position="419"/>
    </location>
    <ligand>
        <name>Zn(2+)</name>
        <dbReference type="ChEBI" id="CHEBI:29105"/>
        <label>1</label>
    </ligand>
</feature>
<keyword evidence="1 12" id="KW-0639">Primosome</keyword>
<dbReference type="SUPFAM" id="SSF52540">
    <property type="entry name" value="P-loop containing nucleoside triphosphate hydrolases"/>
    <property type="match status" value="2"/>
</dbReference>
<keyword evidence="3 12" id="KW-0479">Metal-binding</keyword>
<evidence type="ECO:0000256" key="3">
    <source>
        <dbReference type="ARBA" id="ARBA00022723"/>
    </source>
</evidence>
<dbReference type="GO" id="GO:0006302">
    <property type="term" value="P:double-strand break repair"/>
    <property type="evidence" value="ECO:0007669"/>
    <property type="project" value="InterPro"/>
</dbReference>
<evidence type="ECO:0000259" key="13">
    <source>
        <dbReference type="PROSITE" id="PS51192"/>
    </source>
</evidence>
<keyword evidence="9 12" id="KW-0238">DNA-binding</keyword>
<feature type="binding site" evidence="12">
    <location>
        <position position="406"/>
    </location>
    <ligand>
        <name>Zn(2+)</name>
        <dbReference type="ChEBI" id="CHEBI:29105"/>
        <label>2</label>
    </ligand>
</feature>
<dbReference type="GO" id="GO:0016787">
    <property type="term" value="F:hydrolase activity"/>
    <property type="evidence" value="ECO:0007669"/>
    <property type="project" value="UniProtKB-KW"/>
</dbReference>